<accession>A0A1Z5KDV5</accession>
<evidence type="ECO:0000313" key="4">
    <source>
        <dbReference type="Proteomes" id="UP000198406"/>
    </source>
</evidence>
<feature type="compositionally biased region" description="Polar residues" evidence="1">
    <location>
        <begin position="429"/>
        <end position="455"/>
    </location>
</feature>
<feature type="region of interest" description="Disordered" evidence="1">
    <location>
        <begin position="315"/>
        <end position="340"/>
    </location>
</feature>
<evidence type="ECO:0000256" key="1">
    <source>
        <dbReference type="SAM" id="MobiDB-lite"/>
    </source>
</evidence>
<feature type="chain" id="PRO_5012170565" evidence="2">
    <location>
        <begin position="18"/>
        <end position="654"/>
    </location>
</feature>
<feature type="compositionally biased region" description="Low complexity" evidence="1">
    <location>
        <begin position="456"/>
        <end position="469"/>
    </location>
</feature>
<dbReference type="Proteomes" id="UP000198406">
    <property type="component" value="Unassembled WGS sequence"/>
</dbReference>
<name>A0A1Z5KDV5_FISSO</name>
<keyword evidence="4" id="KW-1185">Reference proteome</keyword>
<keyword evidence="2" id="KW-0732">Signal</keyword>
<dbReference type="AlphaFoldDB" id="A0A1Z5KDV5"/>
<reference evidence="3 4" key="1">
    <citation type="journal article" date="2015" name="Plant Cell">
        <title>Oil accumulation by the oleaginous diatom Fistulifera solaris as revealed by the genome and transcriptome.</title>
        <authorList>
            <person name="Tanaka T."/>
            <person name="Maeda Y."/>
            <person name="Veluchamy A."/>
            <person name="Tanaka M."/>
            <person name="Abida H."/>
            <person name="Marechal E."/>
            <person name="Bowler C."/>
            <person name="Muto M."/>
            <person name="Sunaga Y."/>
            <person name="Tanaka M."/>
            <person name="Yoshino T."/>
            <person name="Taniguchi T."/>
            <person name="Fukuda Y."/>
            <person name="Nemoto M."/>
            <person name="Matsumoto M."/>
            <person name="Wong P.S."/>
            <person name="Aburatani S."/>
            <person name="Fujibuchi W."/>
        </authorList>
    </citation>
    <scope>NUCLEOTIDE SEQUENCE [LARGE SCALE GENOMIC DNA]</scope>
    <source>
        <strain evidence="3 4">JPCC DA0580</strain>
    </source>
</reference>
<feature type="compositionally biased region" description="Low complexity" evidence="1">
    <location>
        <begin position="486"/>
        <end position="542"/>
    </location>
</feature>
<evidence type="ECO:0000313" key="3">
    <source>
        <dbReference type="EMBL" id="GAX24484.1"/>
    </source>
</evidence>
<gene>
    <name evidence="3" type="ORF">FisN_2Hu023</name>
</gene>
<feature type="compositionally biased region" description="Low complexity" evidence="1">
    <location>
        <begin position="566"/>
        <end position="588"/>
    </location>
</feature>
<dbReference type="InParanoid" id="A0A1Z5KDV5"/>
<feature type="region of interest" description="Disordered" evidence="1">
    <location>
        <begin position="253"/>
        <end position="300"/>
    </location>
</feature>
<comment type="caution">
    <text evidence="3">The sequence shown here is derived from an EMBL/GenBank/DDBJ whole genome shotgun (WGS) entry which is preliminary data.</text>
</comment>
<feature type="signal peptide" evidence="2">
    <location>
        <begin position="1"/>
        <end position="17"/>
    </location>
</feature>
<feature type="compositionally biased region" description="Polar residues" evidence="1">
    <location>
        <begin position="399"/>
        <end position="409"/>
    </location>
</feature>
<dbReference type="EMBL" id="BDSP01000209">
    <property type="protein sequence ID" value="GAX24484.1"/>
    <property type="molecule type" value="Genomic_DNA"/>
</dbReference>
<feature type="region of interest" description="Disordered" evidence="1">
    <location>
        <begin position="355"/>
        <end position="409"/>
    </location>
</feature>
<evidence type="ECO:0000256" key="2">
    <source>
        <dbReference type="SAM" id="SignalP"/>
    </source>
</evidence>
<sequence length="654" mass="67501">MKKTIHALALLLINAFALQLLISHVRRREEFFLGNKNDQSSAKQIAANRHDATLLASFRGQSDSNVQRTLITRHKALLPTELLHDEDDNTISSRDGLVQLSEEDENNSNVGFFPKGFAIFSGIGRGDEIATEENEAEEEGLFSKETSDLDDGDQVSFDFLDSPVVVSEMEDEEITTIDTSQENGSIVDRPQAFLPIFGDDASEKQYLNLFQPDDKPDESTEDTDPFQPLYNLETDPDNAQDYSEIFLSVFGTRSPNVSPAPTVTPSGGASPGPSPEPSSQIVGTPMPTLRPGDSVAPTESLPLFTFAPSIGDAPTLRPVLDGQTSQPTLRNTAPTVRPAITPTLQPTLLDAPTVRPTVTTRPTESTPLFTLMPTTGTTTVPSSQTTTTPGVPTMAPTTSSAPAGNNSSVSLAPSIDGSVISASPTIISASNSSAAPTGSGTETLQPSIGNATQAASSSSPTLSVTSLDSAPPSAADNTTVLPTLPPTSTAAPSLSSPPSIAPSISPAPSSTFSPSILPSTAPSLAGSPSAAPSTTVAPSGSPIVPESLEPTGAPSITASSPPTVLPTNAPTAGPTAVPTAAPTTAPTLVPSPTPTASPTAAPTLIPTPQPTSSPVASVARRDAQLQQSPSSSSASRAVFSVFIIAWMTICLSLI</sequence>
<protein>
    <submittedName>
        <fullName evidence="3">Uncharacterized protein</fullName>
    </submittedName>
</protein>
<feature type="compositionally biased region" description="Low complexity" evidence="1">
    <location>
        <begin position="355"/>
        <end position="398"/>
    </location>
</feature>
<feature type="region of interest" description="Disordered" evidence="1">
    <location>
        <begin position="429"/>
        <end position="631"/>
    </location>
</feature>
<organism evidence="3 4">
    <name type="scientific">Fistulifera solaris</name>
    <name type="common">Oleaginous diatom</name>
    <dbReference type="NCBI Taxonomy" id="1519565"/>
    <lineage>
        <taxon>Eukaryota</taxon>
        <taxon>Sar</taxon>
        <taxon>Stramenopiles</taxon>
        <taxon>Ochrophyta</taxon>
        <taxon>Bacillariophyta</taxon>
        <taxon>Bacillariophyceae</taxon>
        <taxon>Bacillariophycidae</taxon>
        <taxon>Naviculales</taxon>
        <taxon>Naviculaceae</taxon>
        <taxon>Fistulifera</taxon>
    </lineage>
</organism>
<feature type="compositionally biased region" description="Polar residues" evidence="1">
    <location>
        <begin position="253"/>
        <end position="264"/>
    </location>
</feature>
<feature type="compositionally biased region" description="Polar residues" evidence="1">
    <location>
        <begin position="322"/>
        <end position="334"/>
    </location>
</feature>
<proteinExistence type="predicted"/>